<feature type="region of interest" description="Disordered" evidence="12">
    <location>
        <begin position="1"/>
        <end position="66"/>
    </location>
</feature>
<evidence type="ECO:0000256" key="12">
    <source>
        <dbReference type="SAM" id="MobiDB-lite"/>
    </source>
</evidence>
<dbReference type="Pfam" id="PF01035">
    <property type="entry name" value="DNA_binding_1"/>
    <property type="match status" value="1"/>
</dbReference>
<dbReference type="EMBL" id="RCNU01000004">
    <property type="protein sequence ID" value="RWQ96240.1"/>
    <property type="molecule type" value="Genomic_DNA"/>
</dbReference>
<dbReference type="PANTHER" id="PTHR10815">
    <property type="entry name" value="METHYLATED-DNA--PROTEIN-CYSTEINE METHYLTRANSFERASE"/>
    <property type="match status" value="1"/>
</dbReference>
<evidence type="ECO:0000256" key="3">
    <source>
        <dbReference type="ARBA" id="ARBA00011918"/>
    </source>
</evidence>
<evidence type="ECO:0000256" key="1">
    <source>
        <dbReference type="ARBA" id="ARBA00001286"/>
    </source>
</evidence>
<keyword evidence="8" id="KW-0234">DNA repair</keyword>
<evidence type="ECO:0000256" key="5">
    <source>
        <dbReference type="ARBA" id="ARBA00022603"/>
    </source>
</evidence>
<evidence type="ECO:0000256" key="8">
    <source>
        <dbReference type="ARBA" id="ARBA00023204"/>
    </source>
</evidence>
<dbReference type="Proteomes" id="UP000283841">
    <property type="component" value="Unassembled WGS sequence"/>
</dbReference>
<dbReference type="NCBIfam" id="TIGR00589">
    <property type="entry name" value="ogt"/>
    <property type="match status" value="1"/>
</dbReference>
<evidence type="ECO:0000313" key="14">
    <source>
        <dbReference type="EMBL" id="RWQ96240.1"/>
    </source>
</evidence>
<dbReference type="InterPro" id="IPR014048">
    <property type="entry name" value="MethylDNA_cys_MeTrfase_DNA-bd"/>
</dbReference>
<evidence type="ECO:0000256" key="10">
    <source>
        <dbReference type="ARBA" id="ARBA00031621"/>
    </source>
</evidence>
<evidence type="ECO:0000313" key="15">
    <source>
        <dbReference type="Proteomes" id="UP000283841"/>
    </source>
</evidence>
<feature type="domain" description="Methylated-DNA-[protein]-cysteine S-methyltransferase DNA binding" evidence="13">
    <location>
        <begin position="100"/>
        <end position="184"/>
    </location>
</feature>
<sequence length="212" mass="23168">MEKDHTSSTDTALSTANVNTAKNQTKKLKSETAVLHKHSISSKIIKRSSPSQPFKTHKNQKHQSTSPIALTTTLLLSPPTLSSITKSLHRISSHPTLTPYRRLVYRTLLSVPPGRWTTYAALSTHLNSSARAIGNAMRTNPFAPDVPCHRVLATDRTIGGYKGAWGNGGSYAVEKTKLLKGEGVIFDDKGRAMGQCFEDFKDLGKVDLGLKE</sequence>
<dbReference type="PROSITE" id="PS00374">
    <property type="entry name" value="MGMT"/>
    <property type="match status" value="1"/>
</dbReference>
<dbReference type="InterPro" id="IPR036388">
    <property type="entry name" value="WH-like_DNA-bd_sf"/>
</dbReference>
<feature type="compositionally biased region" description="Polar residues" evidence="12">
    <location>
        <begin position="8"/>
        <end position="23"/>
    </location>
</feature>
<evidence type="ECO:0000256" key="7">
    <source>
        <dbReference type="ARBA" id="ARBA00022763"/>
    </source>
</evidence>
<reference evidence="14 15" key="1">
    <citation type="journal article" date="2018" name="Front. Microbiol.">
        <title>Genomic and genetic insights into a cosmopolitan fungus, Paecilomyces variotii (Eurotiales).</title>
        <authorList>
            <person name="Urquhart A.S."/>
            <person name="Mondo S.J."/>
            <person name="Makela M.R."/>
            <person name="Hane J.K."/>
            <person name="Wiebenga A."/>
            <person name="He G."/>
            <person name="Mihaltcheva S."/>
            <person name="Pangilinan J."/>
            <person name="Lipzen A."/>
            <person name="Barry K."/>
            <person name="de Vries R.P."/>
            <person name="Grigoriev I.V."/>
            <person name="Idnurm A."/>
        </authorList>
    </citation>
    <scope>NUCLEOTIDE SEQUENCE [LARGE SCALE GENOMIC DNA]</scope>
    <source>
        <strain evidence="14 15">CBS 101075</strain>
    </source>
</reference>
<comment type="similarity">
    <text evidence="2">Belongs to the MGMT family.</text>
</comment>
<dbReference type="GO" id="GO:0006281">
    <property type="term" value="P:DNA repair"/>
    <property type="evidence" value="ECO:0007669"/>
    <property type="project" value="UniProtKB-KW"/>
</dbReference>
<comment type="caution">
    <text evidence="14">The sequence shown here is derived from an EMBL/GenBank/DDBJ whole genome shotgun (WGS) entry which is preliminary data.</text>
</comment>
<keyword evidence="5 14" id="KW-0489">Methyltransferase</keyword>
<dbReference type="AlphaFoldDB" id="A0A443HWV1"/>
<evidence type="ECO:0000256" key="6">
    <source>
        <dbReference type="ARBA" id="ARBA00022679"/>
    </source>
</evidence>
<evidence type="ECO:0000256" key="2">
    <source>
        <dbReference type="ARBA" id="ARBA00008711"/>
    </source>
</evidence>
<dbReference type="InterPro" id="IPR036217">
    <property type="entry name" value="MethylDNA_cys_MeTrfase_DNAb"/>
</dbReference>
<protein>
    <recommendedName>
        <fullName evidence="4">Methylated-DNA--protein-cysteine methyltransferase</fullName>
        <ecNumber evidence="3">2.1.1.63</ecNumber>
    </recommendedName>
    <alternativeName>
        <fullName evidence="9">6-O-methylguanine-DNA methyltransferase</fullName>
    </alternativeName>
    <alternativeName>
        <fullName evidence="10">O-6-methylguanine-DNA-alkyltransferase</fullName>
    </alternativeName>
</protein>
<dbReference type="GO" id="GO:0003908">
    <property type="term" value="F:methylated-DNA-[protein]-cysteine S-methyltransferase activity"/>
    <property type="evidence" value="ECO:0007669"/>
    <property type="project" value="UniProtKB-EC"/>
</dbReference>
<dbReference type="Gene3D" id="1.10.10.10">
    <property type="entry name" value="Winged helix-like DNA-binding domain superfamily/Winged helix DNA-binding domain"/>
    <property type="match status" value="1"/>
</dbReference>
<keyword evidence="15" id="KW-1185">Reference proteome</keyword>
<dbReference type="CDD" id="cd06445">
    <property type="entry name" value="ATase"/>
    <property type="match status" value="1"/>
</dbReference>
<dbReference type="InterPro" id="IPR001497">
    <property type="entry name" value="MethylDNA_cys_MeTrfase_AS"/>
</dbReference>
<dbReference type="SUPFAM" id="SSF46767">
    <property type="entry name" value="Methylated DNA-protein cysteine methyltransferase, C-terminal domain"/>
    <property type="match status" value="1"/>
</dbReference>
<dbReference type="GO" id="GO:0032259">
    <property type="term" value="P:methylation"/>
    <property type="evidence" value="ECO:0007669"/>
    <property type="project" value="UniProtKB-KW"/>
</dbReference>
<keyword evidence="7" id="KW-0227">DNA damage</keyword>
<dbReference type="PANTHER" id="PTHR10815:SF13">
    <property type="entry name" value="METHYLATED-DNA--PROTEIN-CYSTEINE METHYLTRANSFERASE"/>
    <property type="match status" value="1"/>
</dbReference>
<accession>A0A443HWV1</accession>
<evidence type="ECO:0000256" key="11">
    <source>
        <dbReference type="ARBA" id="ARBA00049348"/>
    </source>
</evidence>
<dbReference type="RefSeq" id="XP_028485885.1">
    <property type="nucleotide sequence ID" value="XM_028630430.1"/>
</dbReference>
<name>A0A443HWV1_BYSSP</name>
<proteinExistence type="inferred from homology"/>
<organism evidence="14 15">
    <name type="scientific">Byssochlamys spectabilis</name>
    <name type="common">Paecilomyces variotii</name>
    <dbReference type="NCBI Taxonomy" id="264951"/>
    <lineage>
        <taxon>Eukaryota</taxon>
        <taxon>Fungi</taxon>
        <taxon>Dikarya</taxon>
        <taxon>Ascomycota</taxon>
        <taxon>Pezizomycotina</taxon>
        <taxon>Eurotiomycetes</taxon>
        <taxon>Eurotiomycetidae</taxon>
        <taxon>Eurotiales</taxon>
        <taxon>Thermoascaceae</taxon>
        <taxon>Paecilomyces</taxon>
    </lineage>
</organism>
<dbReference type="EC" id="2.1.1.63" evidence="3"/>
<gene>
    <name evidence="14" type="ORF">C8Q69DRAFT_464518</name>
</gene>
<feature type="compositionally biased region" description="Basic residues" evidence="12">
    <location>
        <begin position="35"/>
        <end position="46"/>
    </location>
</feature>
<dbReference type="VEuPathDB" id="FungiDB:C8Q69DRAFT_464518"/>
<comment type="catalytic activity">
    <reaction evidence="11">
        <text>a 6-O-methyl-2'-deoxyguanosine in DNA + L-cysteinyl-[protein] = S-methyl-L-cysteinyl-[protein] + a 2'-deoxyguanosine in DNA</text>
        <dbReference type="Rhea" id="RHEA:24000"/>
        <dbReference type="Rhea" id="RHEA-COMP:10131"/>
        <dbReference type="Rhea" id="RHEA-COMP:10132"/>
        <dbReference type="Rhea" id="RHEA-COMP:11367"/>
        <dbReference type="Rhea" id="RHEA-COMP:11368"/>
        <dbReference type="ChEBI" id="CHEBI:29950"/>
        <dbReference type="ChEBI" id="CHEBI:82612"/>
        <dbReference type="ChEBI" id="CHEBI:85445"/>
        <dbReference type="ChEBI" id="CHEBI:85448"/>
        <dbReference type="EC" id="2.1.1.63"/>
    </reaction>
</comment>
<comment type="catalytic activity">
    <reaction evidence="1">
        <text>a 4-O-methyl-thymidine in DNA + L-cysteinyl-[protein] = a thymidine in DNA + S-methyl-L-cysteinyl-[protein]</text>
        <dbReference type="Rhea" id="RHEA:53428"/>
        <dbReference type="Rhea" id="RHEA-COMP:10131"/>
        <dbReference type="Rhea" id="RHEA-COMP:10132"/>
        <dbReference type="Rhea" id="RHEA-COMP:13555"/>
        <dbReference type="Rhea" id="RHEA-COMP:13556"/>
        <dbReference type="ChEBI" id="CHEBI:29950"/>
        <dbReference type="ChEBI" id="CHEBI:82612"/>
        <dbReference type="ChEBI" id="CHEBI:137386"/>
        <dbReference type="ChEBI" id="CHEBI:137387"/>
        <dbReference type="EC" id="2.1.1.63"/>
    </reaction>
</comment>
<keyword evidence="6 14" id="KW-0808">Transferase</keyword>
<evidence type="ECO:0000256" key="9">
    <source>
        <dbReference type="ARBA" id="ARBA00030795"/>
    </source>
</evidence>
<evidence type="ECO:0000256" key="4">
    <source>
        <dbReference type="ARBA" id="ARBA00015377"/>
    </source>
</evidence>
<evidence type="ECO:0000259" key="13">
    <source>
        <dbReference type="Pfam" id="PF01035"/>
    </source>
</evidence>
<dbReference type="STRING" id="264951.A0A443HWV1"/>
<dbReference type="GeneID" id="39599707"/>
<dbReference type="OrthoDB" id="1907495at2759"/>